<dbReference type="EMBL" id="BJYV01000021">
    <property type="protein sequence ID" value="GEO23134.1"/>
    <property type="molecule type" value="Genomic_DNA"/>
</dbReference>
<evidence type="ECO:0000313" key="4">
    <source>
        <dbReference type="Proteomes" id="UP000321301"/>
    </source>
</evidence>
<dbReference type="PROSITE" id="PS51192">
    <property type="entry name" value="HELICASE_ATP_BIND_1"/>
    <property type="match status" value="1"/>
</dbReference>
<dbReference type="GO" id="GO:0003677">
    <property type="term" value="F:DNA binding"/>
    <property type="evidence" value="ECO:0007669"/>
    <property type="project" value="InterPro"/>
</dbReference>
<dbReference type="PANTHER" id="PTHR47962">
    <property type="entry name" value="ATP-DEPENDENT HELICASE LHR-RELATED-RELATED"/>
    <property type="match status" value="1"/>
</dbReference>
<dbReference type="Proteomes" id="UP000321301">
    <property type="component" value="Unassembled WGS sequence"/>
</dbReference>
<gene>
    <name evidence="3" type="primary">res</name>
    <name evidence="3" type="ORF">CQA01_36680</name>
</gene>
<dbReference type="PANTHER" id="PTHR47962:SF7">
    <property type="entry name" value="MITOCHONDRIAL ATP-DEPENDENT HELICASE IRC3-RELATED"/>
    <property type="match status" value="1"/>
</dbReference>
<dbReference type="SUPFAM" id="SSF52540">
    <property type="entry name" value="P-loop containing nucleoside triphosphate hydrolases"/>
    <property type="match status" value="1"/>
</dbReference>
<dbReference type="GO" id="GO:0005524">
    <property type="term" value="F:ATP binding"/>
    <property type="evidence" value="ECO:0007669"/>
    <property type="project" value="InterPro"/>
</dbReference>
<reference evidence="3 4" key="1">
    <citation type="submission" date="2019-07" db="EMBL/GenBank/DDBJ databases">
        <title>Whole genome shotgun sequence of Cyclobacterium qasimii NBRC 106168.</title>
        <authorList>
            <person name="Hosoyama A."/>
            <person name="Uohara A."/>
            <person name="Ohji S."/>
            <person name="Ichikawa N."/>
        </authorList>
    </citation>
    <scope>NUCLEOTIDE SEQUENCE [LARGE SCALE GENOMIC DNA]</scope>
    <source>
        <strain evidence="3 4">NBRC 106168</strain>
    </source>
</reference>
<dbReference type="Pfam" id="PF04851">
    <property type="entry name" value="ResIII"/>
    <property type="match status" value="1"/>
</dbReference>
<evidence type="ECO:0000259" key="2">
    <source>
        <dbReference type="PROSITE" id="PS51194"/>
    </source>
</evidence>
<protein>
    <submittedName>
        <fullName evidence="3">Type III restriction-modification system restriction subunit Res</fullName>
    </submittedName>
</protein>
<dbReference type="GO" id="GO:0016887">
    <property type="term" value="F:ATP hydrolysis activity"/>
    <property type="evidence" value="ECO:0007669"/>
    <property type="project" value="TreeGrafter"/>
</dbReference>
<dbReference type="CDD" id="cd18032">
    <property type="entry name" value="DEXHc_RE_I_III_res"/>
    <property type="match status" value="1"/>
</dbReference>
<accession>A0A512CFY7</accession>
<dbReference type="SMART" id="SM00487">
    <property type="entry name" value="DEXDc"/>
    <property type="match status" value="1"/>
</dbReference>
<dbReference type="SUPFAM" id="SSF56024">
    <property type="entry name" value="Phospholipase D/nuclease"/>
    <property type="match status" value="1"/>
</dbReference>
<dbReference type="CDD" id="cd09203">
    <property type="entry name" value="PLDc_N_DEXD_b1"/>
    <property type="match status" value="1"/>
</dbReference>
<dbReference type="Gene3D" id="3.30.870.10">
    <property type="entry name" value="Endonuclease Chain A"/>
    <property type="match status" value="1"/>
</dbReference>
<evidence type="ECO:0000313" key="3">
    <source>
        <dbReference type="EMBL" id="GEO23134.1"/>
    </source>
</evidence>
<dbReference type="Gene3D" id="3.40.50.300">
    <property type="entry name" value="P-loop containing nucleotide triphosphate hydrolases"/>
    <property type="match status" value="2"/>
</dbReference>
<dbReference type="InterPro" id="IPR027417">
    <property type="entry name" value="P-loop_NTPase"/>
</dbReference>
<dbReference type="Pfam" id="PF11907">
    <property type="entry name" value="DUF3427"/>
    <property type="match status" value="1"/>
</dbReference>
<dbReference type="AlphaFoldDB" id="A0A512CFY7"/>
<dbReference type="Pfam" id="PF13091">
    <property type="entry name" value="PLDc_2"/>
    <property type="match status" value="1"/>
</dbReference>
<dbReference type="RefSeq" id="WP_020892006.1">
    <property type="nucleotide sequence ID" value="NZ_BJYV01000021.1"/>
</dbReference>
<dbReference type="InterPro" id="IPR052511">
    <property type="entry name" value="ATP-dep_Helicase"/>
</dbReference>
<dbReference type="InterPro" id="IPR014001">
    <property type="entry name" value="Helicase_ATP-bd"/>
</dbReference>
<dbReference type="CDD" id="cd18799">
    <property type="entry name" value="SF2_C_EcoAI-like"/>
    <property type="match status" value="1"/>
</dbReference>
<dbReference type="SMART" id="SM00490">
    <property type="entry name" value="HELICc"/>
    <property type="match status" value="1"/>
</dbReference>
<dbReference type="InterPro" id="IPR025202">
    <property type="entry name" value="PLD-like_dom"/>
</dbReference>
<comment type="caution">
    <text evidence="3">The sequence shown here is derived from an EMBL/GenBank/DDBJ whole genome shotgun (WGS) entry which is preliminary data.</text>
</comment>
<organism evidence="3 4">
    <name type="scientific">Cyclobacterium qasimii</name>
    <dbReference type="NCBI Taxonomy" id="1350429"/>
    <lineage>
        <taxon>Bacteria</taxon>
        <taxon>Pseudomonadati</taxon>
        <taxon>Bacteroidota</taxon>
        <taxon>Cytophagia</taxon>
        <taxon>Cytophagales</taxon>
        <taxon>Cyclobacteriaceae</taxon>
        <taxon>Cyclobacterium</taxon>
    </lineage>
</organism>
<sequence>MNQGIYEELVTQLVTQKINELDIGDFYINKTNIDKVEASSLLAQHISRTIKSALDFVKGEKDGESRLEIQIKIANKIILFLKEELKNEEFVKDLIEVEGQILKAVFSKVDSHFSDLNLRLKEITPYTRLIHSELFTGGNTGLSLESELKKEILSSDRIDLLVSFIKFKGIIILEKELKEFTQRGGQLRVITTTYMGASDYKAIQLLSKLENTQVKISYNTGNERLHAKAYLFYRNTGFHTGYIGSSNFSRSALTDGLEWNIKITTKEVSHIIDKFQKTFDSYWQSEDFELFNDESGKEKLILNLSQGKSSQNTNINFSFFDVKPYPFQSEILEKLEVERSVHGRYRNLVVAATGTGKTVISAFDYEKFKTENKSSKLLFLAHRVEILTQSLSTYRGILRDNNFGELWVGGQVPISYEYVFASVQTINNGLDSINLSPDFYDYIVIDECHHLTANTYRGIINYFKPKVLLGLTATPERMDGGDIQEDFHNRIAAEIRLPAALNRKLLCPFQYFGITDNIDLSNVGWEKGKYKVSELTNIYTSSDRRVRDIINSLEHYTKDLNNVRAIGFCVSIEHAEFMAQKFLLAGLKADFLTSRNNQNRDVLRHQLLSKGINYLFVVDIFNEGVDIPEIDTVLFLRPTESLTLFLQQLGRGLRLSKDKDCLTVLDFVGNSRPEYNFENKFRALIGKTSTTVIKEIEDNFPHLPLGCSVNLERKAKEIILNNISAATSLNRAQLIIKIQNFKHQTTLPLNLKNFVQFFNIPVQSIYKRGSWNRLCQIAGVVEEFDGLNEKAIVSAIGKKWLSTKSTSYFIYILKLARNNFEINPEEVNKEEGLMLLMLHYDVWQKEGGFNSIRDSISEIGKNKVLLSEIIEVLEFLIDQIDFKELDIKLPYNQPLKVHSRYTRDQILAGFGISTFEKKSSSREGVALNSELNTELLFINLIKSDENFSSTTMYDDYAINEFLFHWQSQNSAGPETIKGLSYIKHLENNKRILLFVREKVKDEFGNTMGYVFVGEGNLNDYYGSKPMSVKWELSEPLPHYLWKDAAKLRVG</sequence>
<name>A0A512CFY7_9BACT</name>
<feature type="domain" description="Helicase C-terminal" evidence="2">
    <location>
        <begin position="552"/>
        <end position="697"/>
    </location>
</feature>
<proteinExistence type="predicted"/>
<dbReference type="InterPro" id="IPR021835">
    <property type="entry name" value="DUF3427"/>
</dbReference>
<dbReference type="PROSITE" id="PS51194">
    <property type="entry name" value="HELICASE_CTER"/>
    <property type="match status" value="1"/>
</dbReference>
<evidence type="ECO:0000259" key="1">
    <source>
        <dbReference type="PROSITE" id="PS51192"/>
    </source>
</evidence>
<keyword evidence="4" id="KW-1185">Reference proteome</keyword>
<dbReference type="InterPro" id="IPR006935">
    <property type="entry name" value="Helicase/UvrB_N"/>
</dbReference>
<feature type="domain" description="Helicase ATP-binding" evidence="1">
    <location>
        <begin position="338"/>
        <end position="493"/>
    </location>
</feature>
<dbReference type="Pfam" id="PF00271">
    <property type="entry name" value="Helicase_C"/>
    <property type="match status" value="1"/>
</dbReference>
<dbReference type="InterPro" id="IPR001650">
    <property type="entry name" value="Helicase_C-like"/>
</dbReference>